<dbReference type="PROSITE" id="PS50048">
    <property type="entry name" value="ZN2_CY6_FUNGAL_2"/>
    <property type="match status" value="1"/>
</dbReference>
<dbReference type="PANTHER" id="PTHR37534:SF43">
    <property type="entry name" value="FINGER DOMAIN PROTEIN, PUTATIVE (AFU_ORTHOLOGUE AFUA_1G01850)-RELATED"/>
    <property type="match status" value="1"/>
</dbReference>
<dbReference type="GO" id="GO:0008270">
    <property type="term" value="F:zinc ion binding"/>
    <property type="evidence" value="ECO:0007669"/>
    <property type="project" value="InterPro"/>
</dbReference>
<dbReference type="Proteomes" id="UP000094565">
    <property type="component" value="Chromosome 3"/>
</dbReference>
<sequence>MSKGPGSKGTRSRFGCRNCKRRKIKCDEQKPKCGKCVSGNLPDCDYSIQLQWGRGRPYKTQKVLKMDPIPDLFNSTEAIYSTSVKSEGSSSTVNTIPDTPTVNIKTEPFQLQIDDAIQKASDQLVKKHDLPIDLNQLGIVSELMQEGSDHLSMATSHSDNISSNQSELPFDPNSQESVVEFMEDFDTYAQDLTSINKLNKSHNYLHEIPLLHNNHNSLHQPSDDHSDVLNSFVEDDDEFWNFLSNTFIQNSAYNDNSNSQSSLLQPLDAKPPESAIKLYKNSLHNEFSRLTSMYNVYHKQIPSGILPLPDMLLSVPYYYESFIFFKEVTSSVLVPMPHHLYRENPVEILLPRLAMGNSTVMAILISFAITHKCYMTNTEEPREVVDQLMARILNDLLTFLQQPETAKSDLTLAVILLLSSYDIFSSKQQKWRLHMKGAKQILLSRGVIKTLPNSESSDQQPSVNGVLATSSKMIKESNLLAFIIRWFAYIDTLGSLCSPLKPSPGEMNSHLQSVENRNTELGNHINYDDPRLHSYIDAPEGSTVNSIDLFLGFDVKLLAIYTELCVLIKRVNCILHSSQEKEVSLPVSLITKVMDVEYKLWENYENSLDRVDINAVADSSHLALATNKLFYYAGLINLYRRVLLLPRQSAMVQKCCRMIRETLEKYVEPGSSAEICSIFCVFICGCEVIDESDQKFFDAKMINLDKKGVPCAPKALQIMRLAWKTSKTHRWGRNWDDIMEETGMDLVFL</sequence>
<keyword evidence="6" id="KW-1185">Reference proteome</keyword>
<organism evidence="5 6">
    <name type="scientific">Komagataella pastoris</name>
    <name type="common">Yeast</name>
    <name type="synonym">Pichia pastoris</name>
    <dbReference type="NCBI Taxonomy" id="4922"/>
    <lineage>
        <taxon>Eukaryota</taxon>
        <taxon>Fungi</taxon>
        <taxon>Dikarya</taxon>
        <taxon>Ascomycota</taxon>
        <taxon>Saccharomycotina</taxon>
        <taxon>Pichiomycetes</taxon>
        <taxon>Pichiales</taxon>
        <taxon>Pichiaceae</taxon>
        <taxon>Komagataella</taxon>
    </lineage>
</organism>
<dbReference type="GO" id="GO:0045944">
    <property type="term" value="P:positive regulation of transcription by RNA polymerase II"/>
    <property type="evidence" value="ECO:0007669"/>
    <property type="project" value="TreeGrafter"/>
</dbReference>
<dbReference type="InterPro" id="IPR021858">
    <property type="entry name" value="Fun_TF"/>
</dbReference>
<dbReference type="SUPFAM" id="SSF57701">
    <property type="entry name" value="Zn2/Cys6 DNA-binding domain"/>
    <property type="match status" value="1"/>
</dbReference>
<dbReference type="GO" id="GO:0000976">
    <property type="term" value="F:transcription cis-regulatory region binding"/>
    <property type="evidence" value="ECO:0007669"/>
    <property type="project" value="TreeGrafter"/>
</dbReference>
<evidence type="ECO:0000313" key="6">
    <source>
        <dbReference type="Proteomes" id="UP000094565"/>
    </source>
</evidence>
<comment type="subcellular location">
    <subcellularLocation>
        <location evidence="1">Nucleus</location>
    </subcellularLocation>
</comment>
<dbReference type="SMART" id="SM00066">
    <property type="entry name" value="GAL4"/>
    <property type="match status" value="1"/>
</dbReference>
<dbReference type="EMBL" id="CP014586">
    <property type="protein sequence ID" value="ANZ76943.1"/>
    <property type="molecule type" value="Genomic_DNA"/>
</dbReference>
<evidence type="ECO:0000256" key="1">
    <source>
        <dbReference type="ARBA" id="ARBA00004123"/>
    </source>
</evidence>
<dbReference type="AlphaFoldDB" id="A0A1B2JG26"/>
<accession>A0A1B2JG26</accession>
<dbReference type="OrthoDB" id="5229455at2759"/>
<evidence type="ECO:0000259" key="4">
    <source>
        <dbReference type="PROSITE" id="PS50048"/>
    </source>
</evidence>
<dbReference type="GO" id="GO:0005634">
    <property type="term" value="C:nucleus"/>
    <property type="evidence" value="ECO:0007669"/>
    <property type="project" value="UniProtKB-SubCell"/>
</dbReference>
<dbReference type="Pfam" id="PF11951">
    <property type="entry name" value="Fungal_trans_2"/>
    <property type="match status" value="1"/>
</dbReference>
<name>A0A1B2JG26_PICPA</name>
<evidence type="ECO:0000313" key="5">
    <source>
        <dbReference type="EMBL" id="ANZ76943.1"/>
    </source>
</evidence>
<evidence type="ECO:0000256" key="3">
    <source>
        <dbReference type="SAM" id="MobiDB-lite"/>
    </source>
</evidence>
<dbReference type="Gene3D" id="4.10.240.10">
    <property type="entry name" value="Zn(2)-C6 fungal-type DNA-binding domain"/>
    <property type="match status" value="1"/>
</dbReference>
<dbReference type="GO" id="GO:0000981">
    <property type="term" value="F:DNA-binding transcription factor activity, RNA polymerase II-specific"/>
    <property type="evidence" value="ECO:0007669"/>
    <property type="project" value="InterPro"/>
</dbReference>
<dbReference type="InterPro" id="IPR036864">
    <property type="entry name" value="Zn2-C6_fun-type_DNA-bd_sf"/>
</dbReference>
<feature type="domain" description="Zn(2)-C6 fungal-type" evidence="4">
    <location>
        <begin position="15"/>
        <end position="46"/>
    </location>
</feature>
<dbReference type="PANTHER" id="PTHR37534">
    <property type="entry name" value="TRANSCRIPTIONAL ACTIVATOR PROTEIN UGA3"/>
    <property type="match status" value="1"/>
</dbReference>
<dbReference type="InterPro" id="IPR001138">
    <property type="entry name" value="Zn2Cys6_DnaBD"/>
</dbReference>
<dbReference type="Pfam" id="PF00172">
    <property type="entry name" value="Zn_clus"/>
    <property type="match status" value="1"/>
</dbReference>
<reference evidence="5 6" key="1">
    <citation type="submission" date="2016-02" db="EMBL/GenBank/DDBJ databases">
        <title>Comparative genomic and transcriptomic foundation for Pichia pastoris.</title>
        <authorList>
            <person name="Love K.R."/>
            <person name="Shah K.A."/>
            <person name="Whittaker C.A."/>
            <person name="Wu J."/>
            <person name="Bartlett M.C."/>
            <person name="Ma D."/>
            <person name="Leeson R.L."/>
            <person name="Priest M."/>
            <person name="Young S.K."/>
            <person name="Love J.C."/>
        </authorList>
    </citation>
    <scope>NUCLEOTIDE SEQUENCE [LARGE SCALE GENOMIC DNA]</scope>
    <source>
        <strain evidence="5 6">ATCC 28485</strain>
    </source>
</reference>
<gene>
    <name evidence="5" type="ORF">ATY40_BA7503642</name>
</gene>
<keyword evidence="2" id="KW-0539">Nucleus</keyword>
<feature type="region of interest" description="Disordered" evidence="3">
    <location>
        <begin position="153"/>
        <end position="172"/>
    </location>
</feature>
<proteinExistence type="predicted"/>
<evidence type="ECO:0000256" key="2">
    <source>
        <dbReference type="ARBA" id="ARBA00023242"/>
    </source>
</evidence>
<dbReference type="CDD" id="cd00067">
    <property type="entry name" value="GAL4"/>
    <property type="match status" value="1"/>
</dbReference>
<dbReference type="PROSITE" id="PS00463">
    <property type="entry name" value="ZN2_CY6_FUNGAL_1"/>
    <property type="match status" value="1"/>
</dbReference>
<protein>
    <submittedName>
        <fullName evidence="5">BA75_03642T0</fullName>
    </submittedName>
</protein>